<name>A0A5D4NUD8_9BACI</name>
<accession>A0A5D4NUD8</accession>
<sequence>MEAPCSDPTGKCSASKKRRSFLLFDAGYLTPRGWALQLDFGVSPVPLVLQEVTRLTLQSFYVKMRRR</sequence>
<dbReference type="AlphaFoldDB" id="A0A5D4NUD8"/>
<proteinExistence type="predicted"/>
<dbReference type="Proteomes" id="UP000322267">
    <property type="component" value="Unassembled WGS sequence"/>
</dbReference>
<gene>
    <name evidence="1" type="ORF">FZC78_10690</name>
</gene>
<dbReference type="EMBL" id="VTEI01000004">
    <property type="protein sequence ID" value="TYS17078.1"/>
    <property type="molecule type" value="Genomic_DNA"/>
</dbReference>
<organism evidence="1 2">
    <name type="scientific">Rossellomorea vietnamensis</name>
    <dbReference type="NCBI Taxonomy" id="218284"/>
    <lineage>
        <taxon>Bacteria</taxon>
        <taxon>Bacillati</taxon>
        <taxon>Bacillota</taxon>
        <taxon>Bacilli</taxon>
        <taxon>Bacillales</taxon>
        <taxon>Bacillaceae</taxon>
        <taxon>Rossellomorea</taxon>
    </lineage>
</organism>
<protein>
    <submittedName>
        <fullName evidence="1">Uncharacterized protein</fullName>
    </submittedName>
</protein>
<dbReference type="OrthoDB" id="9920013at2"/>
<evidence type="ECO:0000313" key="2">
    <source>
        <dbReference type="Proteomes" id="UP000322267"/>
    </source>
</evidence>
<comment type="caution">
    <text evidence="1">The sequence shown here is derived from an EMBL/GenBank/DDBJ whole genome shotgun (WGS) entry which is preliminary data.</text>
</comment>
<evidence type="ECO:0000313" key="1">
    <source>
        <dbReference type="EMBL" id="TYS17078.1"/>
    </source>
</evidence>
<reference evidence="1 2" key="1">
    <citation type="submission" date="2019-08" db="EMBL/GenBank/DDBJ databases">
        <title>Bacillus genomes from the desert of Cuatro Cienegas, Coahuila.</title>
        <authorList>
            <person name="Olmedo-Alvarez G."/>
        </authorList>
    </citation>
    <scope>NUCLEOTIDE SEQUENCE [LARGE SCALE GENOMIC DNA]</scope>
    <source>
        <strain evidence="1 2">CH34_1T</strain>
    </source>
</reference>